<proteinExistence type="predicted"/>
<accession>A0A0A8ZQ42</accession>
<reference evidence="1" key="2">
    <citation type="journal article" date="2015" name="Data Brief">
        <title>Shoot transcriptome of the giant reed, Arundo donax.</title>
        <authorList>
            <person name="Barrero R.A."/>
            <person name="Guerrero F.D."/>
            <person name="Moolhuijzen P."/>
            <person name="Goolsby J.A."/>
            <person name="Tidwell J."/>
            <person name="Bellgard S.E."/>
            <person name="Bellgard M.I."/>
        </authorList>
    </citation>
    <scope>NUCLEOTIDE SEQUENCE</scope>
    <source>
        <tissue evidence="1">Shoot tissue taken approximately 20 cm above the soil surface</tissue>
    </source>
</reference>
<protein>
    <submittedName>
        <fullName evidence="1">Uncharacterized protein</fullName>
    </submittedName>
</protein>
<dbReference type="EMBL" id="GBRH01256381">
    <property type="protein sequence ID" value="JAD41514.1"/>
    <property type="molecule type" value="Transcribed_RNA"/>
</dbReference>
<organism evidence="1">
    <name type="scientific">Arundo donax</name>
    <name type="common">Giant reed</name>
    <name type="synonym">Donax arundinaceus</name>
    <dbReference type="NCBI Taxonomy" id="35708"/>
    <lineage>
        <taxon>Eukaryota</taxon>
        <taxon>Viridiplantae</taxon>
        <taxon>Streptophyta</taxon>
        <taxon>Embryophyta</taxon>
        <taxon>Tracheophyta</taxon>
        <taxon>Spermatophyta</taxon>
        <taxon>Magnoliopsida</taxon>
        <taxon>Liliopsida</taxon>
        <taxon>Poales</taxon>
        <taxon>Poaceae</taxon>
        <taxon>PACMAD clade</taxon>
        <taxon>Arundinoideae</taxon>
        <taxon>Arundineae</taxon>
        <taxon>Arundo</taxon>
    </lineage>
</organism>
<reference evidence="1" key="1">
    <citation type="submission" date="2014-09" db="EMBL/GenBank/DDBJ databases">
        <authorList>
            <person name="Magalhaes I.L.F."/>
            <person name="Oliveira U."/>
            <person name="Santos F.R."/>
            <person name="Vidigal T.H.D.A."/>
            <person name="Brescovit A.D."/>
            <person name="Santos A.J."/>
        </authorList>
    </citation>
    <scope>NUCLEOTIDE SEQUENCE</scope>
    <source>
        <tissue evidence="1">Shoot tissue taken approximately 20 cm above the soil surface</tissue>
    </source>
</reference>
<evidence type="ECO:0000313" key="1">
    <source>
        <dbReference type="EMBL" id="JAD41514.1"/>
    </source>
</evidence>
<name>A0A0A8ZQ42_ARUDO</name>
<dbReference type="AlphaFoldDB" id="A0A0A8ZQ42"/>
<sequence length="53" mass="5682">MERTAADEGSECPGKGLPKCFIIIQEISIAATIPEMICPENIKSGELKCSSKL</sequence>